<evidence type="ECO:0000256" key="7">
    <source>
        <dbReference type="ARBA" id="ARBA00008299"/>
    </source>
</evidence>
<evidence type="ECO:0000313" key="18">
    <source>
        <dbReference type="Proteomes" id="UP000034076"/>
    </source>
</evidence>
<dbReference type="SUPFAM" id="SSF141734">
    <property type="entry name" value="HisI-like"/>
    <property type="match status" value="1"/>
</dbReference>
<evidence type="ECO:0000256" key="14">
    <source>
        <dbReference type="ARBA" id="ARBA00023268"/>
    </source>
</evidence>
<evidence type="ECO:0000256" key="1">
    <source>
        <dbReference type="ARBA" id="ARBA00000024"/>
    </source>
</evidence>
<keyword evidence="12 15" id="KW-0067">ATP-binding</keyword>
<keyword evidence="9 15" id="KW-0028">Amino-acid biosynthesis</keyword>
<dbReference type="GO" id="GO:0005737">
    <property type="term" value="C:cytoplasm"/>
    <property type="evidence" value="ECO:0007669"/>
    <property type="project" value="UniProtKB-SubCell"/>
</dbReference>
<feature type="region of interest" description="Phosphoribosyl-AMP cyclohydrolase" evidence="15">
    <location>
        <begin position="1"/>
        <end position="112"/>
    </location>
</feature>
<dbReference type="NCBIfam" id="TIGR03188">
    <property type="entry name" value="histidine_hisI"/>
    <property type="match status" value="1"/>
</dbReference>
<dbReference type="InterPro" id="IPR021130">
    <property type="entry name" value="PRib-ATP_PPHydrolase-like"/>
</dbReference>
<dbReference type="PANTHER" id="PTHR42945:SF1">
    <property type="entry name" value="HISTIDINE BIOSYNTHESIS BIFUNCTIONAL PROTEIN HIS7"/>
    <property type="match status" value="1"/>
</dbReference>
<name>A0A0M2NAW1_9FIRM</name>
<dbReference type="NCBIfam" id="NF000768">
    <property type="entry name" value="PRK00051.1"/>
    <property type="match status" value="1"/>
</dbReference>
<dbReference type="UniPathway" id="UPA00031">
    <property type="reaction ID" value="UER00007"/>
</dbReference>
<comment type="similarity">
    <text evidence="6 15">In the C-terminal section; belongs to the PRA-PH family.</text>
</comment>
<accession>A0A0M2NAW1</accession>
<comment type="catalytic activity">
    <reaction evidence="2 15">
        <text>1-(5-phospho-beta-D-ribosyl)-ATP + H2O = 1-(5-phospho-beta-D-ribosyl)-5'-AMP + diphosphate + H(+)</text>
        <dbReference type="Rhea" id="RHEA:22828"/>
        <dbReference type="ChEBI" id="CHEBI:15377"/>
        <dbReference type="ChEBI" id="CHEBI:15378"/>
        <dbReference type="ChEBI" id="CHEBI:33019"/>
        <dbReference type="ChEBI" id="CHEBI:59457"/>
        <dbReference type="ChEBI" id="CHEBI:73183"/>
        <dbReference type="EC" id="3.6.1.31"/>
    </reaction>
</comment>
<reference evidence="17 18" key="1">
    <citation type="submission" date="2015-04" db="EMBL/GenBank/DDBJ databases">
        <title>Draft genome sequence of bacteremic isolate Catabacter hongkongensis type strain HKU16T.</title>
        <authorList>
            <person name="Lau S.K."/>
            <person name="Teng J.L."/>
            <person name="Huang Y."/>
            <person name="Curreem S.O."/>
            <person name="Tsui S.K."/>
            <person name="Woo P.C."/>
        </authorList>
    </citation>
    <scope>NUCLEOTIDE SEQUENCE [LARGE SCALE GENOMIC DNA]</scope>
    <source>
        <strain evidence="17 18">HKU16</strain>
    </source>
</reference>
<dbReference type="SUPFAM" id="SSF101386">
    <property type="entry name" value="all-alpha NTP pyrophosphatases"/>
    <property type="match status" value="1"/>
</dbReference>
<dbReference type="GO" id="GO:0005524">
    <property type="term" value="F:ATP binding"/>
    <property type="evidence" value="ECO:0007669"/>
    <property type="project" value="UniProtKB-KW"/>
</dbReference>
<evidence type="ECO:0000256" key="3">
    <source>
        <dbReference type="ARBA" id="ARBA00004496"/>
    </source>
</evidence>
<dbReference type="OrthoDB" id="9795769at2"/>
<evidence type="ECO:0000256" key="10">
    <source>
        <dbReference type="ARBA" id="ARBA00022741"/>
    </source>
</evidence>
<dbReference type="Pfam" id="PF01502">
    <property type="entry name" value="PRA-CH"/>
    <property type="match status" value="1"/>
</dbReference>
<dbReference type="STRING" id="270498.CHK_2851"/>
<dbReference type="HAMAP" id="MF_01019">
    <property type="entry name" value="HisIE"/>
    <property type="match status" value="1"/>
</dbReference>
<dbReference type="HAMAP" id="MF_01020">
    <property type="entry name" value="HisE"/>
    <property type="match status" value="1"/>
</dbReference>
<keyword evidence="8 15" id="KW-0963">Cytoplasm</keyword>
<evidence type="ECO:0000256" key="6">
    <source>
        <dbReference type="ARBA" id="ARBA00007731"/>
    </source>
</evidence>
<comment type="subcellular location">
    <subcellularLocation>
        <location evidence="3 15">Cytoplasm</location>
    </subcellularLocation>
</comment>
<evidence type="ECO:0000256" key="9">
    <source>
        <dbReference type="ARBA" id="ARBA00022605"/>
    </source>
</evidence>
<keyword evidence="18" id="KW-1185">Reference proteome</keyword>
<evidence type="ECO:0000256" key="2">
    <source>
        <dbReference type="ARBA" id="ARBA00001460"/>
    </source>
</evidence>
<evidence type="ECO:0000256" key="5">
    <source>
        <dbReference type="ARBA" id="ARBA00005204"/>
    </source>
</evidence>
<dbReference type="NCBIfam" id="NF002747">
    <property type="entry name" value="PRK02759.1"/>
    <property type="match status" value="1"/>
</dbReference>
<organism evidence="17 18">
    <name type="scientific">Christensenella hongkongensis</name>
    <dbReference type="NCBI Taxonomy" id="270498"/>
    <lineage>
        <taxon>Bacteria</taxon>
        <taxon>Bacillati</taxon>
        <taxon>Bacillota</taxon>
        <taxon>Clostridia</taxon>
        <taxon>Christensenellales</taxon>
        <taxon>Christensenellaceae</taxon>
        <taxon>Christensenella</taxon>
    </lineage>
</organism>
<dbReference type="AlphaFoldDB" id="A0A0M2NAW1"/>
<dbReference type="PANTHER" id="PTHR42945">
    <property type="entry name" value="HISTIDINE BIOSYNTHESIS BIFUNCTIONAL PROTEIN"/>
    <property type="match status" value="1"/>
</dbReference>
<evidence type="ECO:0000256" key="11">
    <source>
        <dbReference type="ARBA" id="ARBA00022801"/>
    </source>
</evidence>
<keyword evidence="10 15" id="KW-0547">Nucleotide-binding</keyword>
<dbReference type="Pfam" id="PF01503">
    <property type="entry name" value="PRA-PH"/>
    <property type="match status" value="1"/>
</dbReference>
<comment type="caution">
    <text evidence="17">The sequence shown here is derived from an EMBL/GenBank/DDBJ whole genome shotgun (WGS) entry which is preliminary data.</text>
</comment>
<evidence type="ECO:0000256" key="15">
    <source>
        <dbReference type="HAMAP-Rule" id="MF_01019"/>
    </source>
</evidence>
<dbReference type="PATRIC" id="fig|270498.16.peg.627"/>
<dbReference type="GO" id="GO:0000105">
    <property type="term" value="P:L-histidine biosynthetic process"/>
    <property type="evidence" value="ECO:0007669"/>
    <property type="project" value="UniProtKB-UniRule"/>
</dbReference>
<evidence type="ECO:0000256" key="4">
    <source>
        <dbReference type="ARBA" id="ARBA00005169"/>
    </source>
</evidence>
<dbReference type="EC" id="3.5.4.19" evidence="15"/>
<evidence type="ECO:0000313" key="17">
    <source>
        <dbReference type="EMBL" id="KKI49629.1"/>
    </source>
</evidence>
<evidence type="ECO:0000256" key="8">
    <source>
        <dbReference type="ARBA" id="ARBA00022490"/>
    </source>
</evidence>
<dbReference type="GO" id="GO:0004635">
    <property type="term" value="F:phosphoribosyl-AMP cyclohydrolase activity"/>
    <property type="evidence" value="ECO:0007669"/>
    <property type="project" value="UniProtKB-UniRule"/>
</dbReference>
<feature type="domain" description="Phosphoribosyl-AMP cyclohydrolase" evidence="16">
    <location>
        <begin position="25"/>
        <end position="98"/>
    </location>
</feature>
<dbReference type="Proteomes" id="UP000034076">
    <property type="component" value="Unassembled WGS sequence"/>
</dbReference>
<dbReference type="EMBL" id="LAYJ01000131">
    <property type="protein sequence ID" value="KKI49629.1"/>
    <property type="molecule type" value="Genomic_DNA"/>
</dbReference>
<evidence type="ECO:0000256" key="13">
    <source>
        <dbReference type="ARBA" id="ARBA00023102"/>
    </source>
</evidence>
<dbReference type="InterPro" id="IPR038019">
    <property type="entry name" value="PRib_AMP_CycHydrolase_sf"/>
</dbReference>
<dbReference type="RefSeq" id="WP_046444637.1">
    <property type="nucleotide sequence ID" value="NZ_CAUERS010000069.1"/>
</dbReference>
<dbReference type="InterPro" id="IPR023019">
    <property type="entry name" value="His_synth_HisIE"/>
</dbReference>
<feature type="region of interest" description="Phosphoribosyl-ATP pyrophosphohydrolase" evidence="15">
    <location>
        <begin position="113"/>
        <end position="200"/>
    </location>
</feature>
<comment type="pathway">
    <text evidence="4 15">Amino-acid biosynthesis; L-histidine biosynthesis; L-histidine from 5-phospho-alpha-D-ribose 1-diphosphate: step 3/9.</text>
</comment>
<dbReference type="HAMAP" id="MF_01021">
    <property type="entry name" value="HisI"/>
    <property type="match status" value="1"/>
</dbReference>
<dbReference type="InterPro" id="IPR008179">
    <property type="entry name" value="HisE"/>
</dbReference>
<evidence type="ECO:0000259" key="16">
    <source>
        <dbReference type="Pfam" id="PF01502"/>
    </source>
</evidence>
<gene>
    <name evidence="15" type="primary">hisI</name>
    <name evidence="15" type="synonym">hisIE</name>
    <name evidence="17" type="ORF">CHK_2851</name>
</gene>
<evidence type="ECO:0000256" key="12">
    <source>
        <dbReference type="ARBA" id="ARBA00022840"/>
    </source>
</evidence>
<proteinExistence type="inferred from homology"/>
<dbReference type="EC" id="3.6.1.31" evidence="15"/>
<dbReference type="InterPro" id="IPR002496">
    <property type="entry name" value="PRib_AMP_CycHydrolase_dom"/>
</dbReference>
<keyword evidence="11 15" id="KW-0378">Hydrolase</keyword>
<sequence length="200" mass="22649">MEVKFNSHGLVPAIAQDARTGKVLMQAYMNKEAYDLTLETGYAHYYSRSRQKLWKKGETSGNVQKIVSVSLDCDGDSVLLQVEQTGVACHTGEYSCFFNTVQEKERIANSSLLYELYDVIADRKINPKEGSYTNYLFEKGIDKILKKVGEENAEVIIASKNPGTDELRYEAADLIYHLLVLMNEKGLSLTELFTELQSRR</sequence>
<comment type="pathway">
    <text evidence="5 15">Amino-acid biosynthesis; L-histidine biosynthesis; L-histidine from 5-phospho-alpha-D-ribose 1-diphosphate: step 2/9.</text>
</comment>
<dbReference type="GO" id="GO:0004636">
    <property type="term" value="F:phosphoribosyl-ATP diphosphatase activity"/>
    <property type="evidence" value="ECO:0007669"/>
    <property type="project" value="UniProtKB-UniRule"/>
</dbReference>
<dbReference type="Gene3D" id="3.10.20.810">
    <property type="entry name" value="Phosphoribosyl-AMP cyclohydrolase"/>
    <property type="match status" value="1"/>
</dbReference>
<dbReference type="CDD" id="cd11534">
    <property type="entry name" value="NTP-PPase_HisIE_like"/>
    <property type="match status" value="1"/>
</dbReference>
<comment type="similarity">
    <text evidence="7 15">In the N-terminal section; belongs to the PRA-CH family.</text>
</comment>
<dbReference type="FunFam" id="3.10.20.810:FF:000001">
    <property type="entry name" value="Histidine biosynthesis bifunctional protein HisIE"/>
    <property type="match status" value="1"/>
</dbReference>
<keyword evidence="14 15" id="KW-0511">Multifunctional enzyme</keyword>
<dbReference type="InterPro" id="IPR026660">
    <property type="entry name" value="PRA-CH"/>
</dbReference>
<keyword evidence="13 15" id="KW-0368">Histidine biosynthesis</keyword>
<protein>
    <recommendedName>
        <fullName evidence="15">Histidine biosynthesis bifunctional protein HisIE</fullName>
    </recommendedName>
    <domain>
        <recommendedName>
            <fullName evidence="15">Phosphoribosyl-AMP cyclohydrolase</fullName>
            <shortName evidence="15">PRA-CH</shortName>
            <ecNumber evidence="15">3.5.4.19</ecNumber>
        </recommendedName>
    </domain>
    <domain>
        <recommendedName>
            <fullName evidence="15">Phosphoribosyl-ATP pyrophosphatase</fullName>
            <shortName evidence="15">PRA-PH</shortName>
            <ecNumber evidence="15">3.6.1.31</ecNumber>
        </recommendedName>
    </domain>
</protein>
<dbReference type="Gene3D" id="1.10.287.1080">
    <property type="entry name" value="MazG-like"/>
    <property type="match status" value="1"/>
</dbReference>
<comment type="catalytic activity">
    <reaction evidence="1 15">
        <text>1-(5-phospho-beta-D-ribosyl)-5'-AMP + H2O = 1-(5-phospho-beta-D-ribosyl)-5-[(5-phospho-beta-D-ribosylamino)methylideneamino]imidazole-4-carboxamide</text>
        <dbReference type="Rhea" id="RHEA:20049"/>
        <dbReference type="ChEBI" id="CHEBI:15377"/>
        <dbReference type="ChEBI" id="CHEBI:58435"/>
        <dbReference type="ChEBI" id="CHEBI:59457"/>
        <dbReference type="EC" id="3.5.4.19"/>
    </reaction>
</comment>